<reference evidence="1 2" key="1">
    <citation type="submission" date="2023-10" db="EMBL/GenBank/DDBJ databases">
        <title>179-bfca-hs.</title>
        <authorList>
            <person name="Miliotis G."/>
            <person name="Sengupta P."/>
            <person name="Hameed A."/>
            <person name="Chuvochina M."/>
            <person name="Mcdonagh F."/>
            <person name="Simpson A.C."/>
            <person name="Singh N.K."/>
            <person name="Rekha P.D."/>
            <person name="Raman K."/>
            <person name="Hugenholtz P."/>
            <person name="Venkateswaran K."/>
        </authorList>
    </citation>
    <scope>NUCLEOTIDE SEQUENCE [LARGE SCALE GENOMIC DNA]</scope>
    <source>
        <strain evidence="1 2">179-BFC-A-HS</strain>
    </source>
</reference>
<evidence type="ECO:0008006" key="3">
    <source>
        <dbReference type="Google" id="ProtNLM"/>
    </source>
</evidence>
<evidence type="ECO:0000313" key="2">
    <source>
        <dbReference type="Proteomes" id="UP001228376"/>
    </source>
</evidence>
<accession>A0ABU5CEZ0</accession>
<keyword evidence="2" id="KW-1185">Reference proteome</keyword>
<proteinExistence type="predicted"/>
<evidence type="ECO:0000313" key="1">
    <source>
        <dbReference type="EMBL" id="MDY0404902.1"/>
    </source>
</evidence>
<comment type="caution">
    <text evidence="1">The sequence shown here is derived from an EMBL/GenBank/DDBJ whole genome shotgun (WGS) entry which is preliminary data.</text>
</comment>
<organism evidence="1 2">
    <name type="scientific">Tigheibacillus jepli</name>
    <dbReference type="NCBI Taxonomy" id="3035914"/>
    <lineage>
        <taxon>Bacteria</taxon>
        <taxon>Bacillati</taxon>
        <taxon>Bacillota</taxon>
        <taxon>Bacilli</taxon>
        <taxon>Bacillales</taxon>
        <taxon>Bacillaceae</taxon>
        <taxon>Tigheibacillus</taxon>
    </lineage>
</organism>
<dbReference type="EMBL" id="JAROCA020000001">
    <property type="protein sequence ID" value="MDY0404902.1"/>
    <property type="molecule type" value="Genomic_DNA"/>
</dbReference>
<gene>
    <name evidence="1" type="ORF">P5G51_005370</name>
</gene>
<dbReference type="RefSeq" id="WP_306067720.1">
    <property type="nucleotide sequence ID" value="NZ_JAROCA020000001.1"/>
</dbReference>
<protein>
    <recommendedName>
        <fullName evidence="3">Helix-turn-helix domain-containing protein</fullName>
    </recommendedName>
</protein>
<name>A0ABU5CEZ0_9BACI</name>
<dbReference type="Proteomes" id="UP001228376">
    <property type="component" value="Unassembled WGS sequence"/>
</dbReference>
<sequence>MSINLSRREQNTLHHWKNGQRTQYRLKWRATIIWELAHENDSVTNRGITDIIRHE</sequence>